<gene>
    <name evidence="2" type="primary">GIP</name>
    <name evidence="2" type="ORF">CR513_52938</name>
</gene>
<dbReference type="EMBL" id="QJKJ01012679">
    <property type="protein sequence ID" value="RDX68109.1"/>
    <property type="molecule type" value="Genomic_DNA"/>
</dbReference>
<comment type="caution">
    <text evidence="2">The sequence shown here is derived from an EMBL/GenBank/DDBJ whole genome shotgun (WGS) entry which is preliminary data.</text>
</comment>
<organism evidence="2 3">
    <name type="scientific">Mucuna pruriens</name>
    <name type="common">Velvet bean</name>
    <name type="synonym">Dolichos pruriens</name>
    <dbReference type="NCBI Taxonomy" id="157652"/>
    <lineage>
        <taxon>Eukaryota</taxon>
        <taxon>Viridiplantae</taxon>
        <taxon>Streptophyta</taxon>
        <taxon>Embryophyta</taxon>
        <taxon>Tracheophyta</taxon>
        <taxon>Spermatophyta</taxon>
        <taxon>Magnoliopsida</taxon>
        <taxon>eudicotyledons</taxon>
        <taxon>Gunneridae</taxon>
        <taxon>Pentapetalae</taxon>
        <taxon>rosids</taxon>
        <taxon>fabids</taxon>
        <taxon>Fabales</taxon>
        <taxon>Fabaceae</taxon>
        <taxon>Papilionoideae</taxon>
        <taxon>50 kb inversion clade</taxon>
        <taxon>NPAAA clade</taxon>
        <taxon>indigoferoid/millettioid clade</taxon>
        <taxon>Phaseoleae</taxon>
        <taxon>Mucuna</taxon>
    </lineage>
</organism>
<evidence type="ECO:0000313" key="3">
    <source>
        <dbReference type="Proteomes" id="UP000257109"/>
    </source>
</evidence>
<feature type="domain" description="Reverse transcriptase Ty1/copia-type" evidence="1">
    <location>
        <begin position="4"/>
        <end position="93"/>
    </location>
</feature>
<dbReference type="STRING" id="157652.A0A371EQA3"/>
<reference evidence="2" key="1">
    <citation type="submission" date="2018-05" db="EMBL/GenBank/DDBJ databases">
        <title>Draft genome of Mucuna pruriens seed.</title>
        <authorList>
            <person name="Nnadi N.E."/>
            <person name="Vos R."/>
            <person name="Hasami M.H."/>
            <person name="Devisetty U.K."/>
            <person name="Aguiy J.C."/>
        </authorList>
    </citation>
    <scope>NUCLEOTIDE SEQUENCE [LARGE SCALE GENOMIC DNA]</scope>
    <source>
        <strain evidence="2">JCA_2017</strain>
    </source>
</reference>
<dbReference type="OrthoDB" id="1645289at2759"/>
<keyword evidence="3" id="KW-1185">Reference proteome</keyword>
<name>A0A371EQA3_MUCPR</name>
<dbReference type="Pfam" id="PF07727">
    <property type="entry name" value="RVT_2"/>
    <property type="match status" value="1"/>
</dbReference>
<accession>A0A371EQA3</accession>
<dbReference type="InterPro" id="IPR013103">
    <property type="entry name" value="RVT_2"/>
</dbReference>
<dbReference type="AlphaFoldDB" id="A0A371EQA3"/>
<protein>
    <submittedName>
        <fullName evidence="2">Copia protein</fullName>
    </submittedName>
</protein>
<proteinExistence type="predicted"/>
<feature type="non-terminal residue" evidence="2">
    <location>
        <position position="1"/>
    </location>
</feature>
<dbReference type="Proteomes" id="UP000257109">
    <property type="component" value="Unassembled WGS sequence"/>
</dbReference>
<evidence type="ECO:0000313" key="2">
    <source>
        <dbReference type="EMBL" id="RDX68109.1"/>
    </source>
</evidence>
<sequence>MTLVAHFDVELHQMDVKIVFLNGDIDETVYMVRPKTVPNDFKSMVCKLKKSIYGVKQASRQWYHKFHKVITSCCFEANVVDDCAYHKSNGNSKPGDTLIIAKGDKFSLKQCPNNDLERNEMQKISYASTVGSLMYVQVCTRSDIASMVEVLGSLRVVNAIKSPLKIYCDNNLAILYSNNNKSSTKSKFIDIKFLNKVDNRLESRQNEELDYNRDLLVEPKLSKV</sequence>
<evidence type="ECO:0000259" key="1">
    <source>
        <dbReference type="Pfam" id="PF07727"/>
    </source>
</evidence>